<comment type="caution">
    <text evidence="1">The sequence shown here is derived from an EMBL/GenBank/DDBJ whole genome shotgun (WGS) entry which is preliminary data.</text>
</comment>
<accession>A0A0F9F9X0</accession>
<reference evidence="1" key="1">
    <citation type="journal article" date="2015" name="Nature">
        <title>Complex archaea that bridge the gap between prokaryotes and eukaryotes.</title>
        <authorList>
            <person name="Spang A."/>
            <person name="Saw J.H."/>
            <person name="Jorgensen S.L."/>
            <person name="Zaremba-Niedzwiedzka K."/>
            <person name="Martijn J."/>
            <person name="Lind A.E."/>
            <person name="van Eijk R."/>
            <person name="Schleper C."/>
            <person name="Guy L."/>
            <person name="Ettema T.J."/>
        </authorList>
    </citation>
    <scope>NUCLEOTIDE SEQUENCE</scope>
</reference>
<name>A0A0F9F9X0_9ZZZZ</name>
<sequence>HGFSEDEQSLEAYRCAGIPNVIKVVR</sequence>
<evidence type="ECO:0000313" key="1">
    <source>
        <dbReference type="EMBL" id="KKL83058.1"/>
    </source>
</evidence>
<dbReference type="AlphaFoldDB" id="A0A0F9F9X0"/>
<gene>
    <name evidence="1" type="ORF">LCGC14_1978590</name>
</gene>
<dbReference type="EMBL" id="LAZR01022095">
    <property type="protein sequence ID" value="KKL83058.1"/>
    <property type="molecule type" value="Genomic_DNA"/>
</dbReference>
<feature type="non-terminal residue" evidence="1">
    <location>
        <position position="1"/>
    </location>
</feature>
<organism evidence="1">
    <name type="scientific">marine sediment metagenome</name>
    <dbReference type="NCBI Taxonomy" id="412755"/>
    <lineage>
        <taxon>unclassified sequences</taxon>
        <taxon>metagenomes</taxon>
        <taxon>ecological metagenomes</taxon>
    </lineage>
</organism>
<protein>
    <submittedName>
        <fullName evidence="1">Uncharacterized protein</fullName>
    </submittedName>
</protein>
<proteinExistence type="predicted"/>